<evidence type="ECO:0000313" key="9">
    <source>
        <dbReference type="Proteomes" id="UP000064967"/>
    </source>
</evidence>
<feature type="transmembrane region" description="Helical" evidence="6">
    <location>
        <begin position="6"/>
        <end position="28"/>
    </location>
</feature>
<dbReference type="InterPro" id="IPR018076">
    <property type="entry name" value="T2SS_GspF_dom"/>
</dbReference>
<keyword evidence="9" id="KW-1185">Reference proteome</keyword>
<evidence type="ECO:0000256" key="1">
    <source>
        <dbReference type="ARBA" id="ARBA00004651"/>
    </source>
</evidence>
<feature type="transmembrane region" description="Helical" evidence="6">
    <location>
        <begin position="271"/>
        <end position="291"/>
    </location>
</feature>
<feature type="domain" description="Type II secretion system protein GspF" evidence="7">
    <location>
        <begin position="160"/>
        <end position="288"/>
    </location>
</feature>
<comment type="subcellular location">
    <subcellularLocation>
        <location evidence="1">Cell membrane</location>
        <topology evidence="1">Multi-pass membrane protein</topology>
    </subcellularLocation>
</comment>
<reference evidence="8 9" key="1">
    <citation type="submission" date="2015-08" db="EMBL/GenBank/DDBJ databases">
        <authorList>
            <person name="Babu N.S."/>
            <person name="Beckwith C.J."/>
            <person name="Beseler K.G."/>
            <person name="Brison A."/>
            <person name="Carone J.V."/>
            <person name="Caskin T.P."/>
            <person name="Diamond M."/>
            <person name="Durham M.E."/>
            <person name="Foxe J.M."/>
            <person name="Go M."/>
            <person name="Henderson B.A."/>
            <person name="Jones I.B."/>
            <person name="McGettigan J.A."/>
            <person name="Micheletti S.J."/>
            <person name="Nasrallah M.E."/>
            <person name="Ortiz D."/>
            <person name="Piller C.R."/>
            <person name="Privatt S.R."/>
            <person name="Schneider S.L."/>
            <person name="Sharp S."/>
            <person name="Smith T.C."/>
            <person name="Stanton J.D."/>
            <person name="Ullery H.E."/>
            <person name="Wilson R.J."/>
            <person name="Serrano M.G."/>
            <person name="Buck G."/>
            <person name="Lee V."/>
            <person name="Wang Y."/>
            <person name="Carvalho R."/>
            <person name="Voegtly L."/>
            <person name="Shi R."/>
            <person name="Duckworth R."/>
            <person name="Johnson A."/>
            <person name="Loviza R."/>
            <person name="Walstead R."/>
            <person name="Shah Z."/>
            <person name="Kiflezghi M."/>
            <person name="Wade K."/>
            <person name="Ball S.L."/>
            <person name="Bradley K.W."/>
            <person name="Asai D.J."/>
            <person name="Bowman C.A."/>
            <person name="Russell D.A."/>
            <person name="Pope W.H."/>
            <person name="Jacobs-Sera D."/>
            <person name="Hendrix R.W."/>
            <person name="Hatfull G.F."/>
        </authorList>
    </citation>
    <scope>NUCLEOTIDE SEQUENCE [LARGE SCALE GENOMIC DNA]</scope>
    <source>
        <strain evidence="8 9">DSM 27648</strain>
    </source>
</reference>
<gene>
    <name evidence="8" type="ORF">AKJ09_01431</name>
</gene>
<dbReference type="Pfam" id="PF00482">
    <property type="entry name" value="T2SSF"/>
    <property type="match status" value="1"/>
</dbReference>
<dbReference type="RefSeq" id="WP_146646320.1">
    <property type="nucleotide sequence ID" value="NZ_CP012333.1"/>
</dbReference>
<protein>
    <submittedName>
        <fullName evidence="8">Type II/IV secretion system protein TadC, associated with Flp pilus assembly</fullName>
    </submittedName>
</protein>
<dbReference type="KEGG" id="llu:AKJ09_01431"/>
<keyword evidence="3 6" id="KW-0812">Transmembrane</keyword>
<dbReference type="OrthoDB" id="5492426at2"/>
<feature type="transmembrane region" description="Helical" evidence="6">
    <location>
        <begin position="97"/>
        <end position="115"/>
    </location>
</feature>
<dbReference type="GO" id="GO:0005886">
    <property type="term" value="C:plasma membrane"/>
    <property type="evidence" value="ECO:0007669"/>
    <property type="project" value="UniProtKB-SubCell"/>
</dbReference>
<evidence type="ECO:0000313" key="8">
    <source>
        <dbReference type="EMBL" id="AKU94767.1"/>
    </source>
</evidence>
<evidence type="ECO:0000256" key="2">
    <source>
        <dbReference type="ARBA" id="ARBA00022475"/>
    </source>
</evidence>
<evidence type="ECO:0000256" key="6">
    <source>
        <dbReference type="SAM" id="Phobius"/>
    </source>
</evidence>
<dbReference type="PANTHER" id="PTHR35007">
    <property type="entry name" value="INTEGRAL MEMBRANE PROTEIN-RELATED"/>
    <property type="match status" value="1"/>
</dbReference>
<sequence length="317" mass="34316">MKSDVFAIAAIAFAALAVFIAVFTASITPSRVAGNLGRRGRQRIASLATKPTWATWEPLVRWIGARLSGLLPERVVRSLDREITYAGDLLGLTPEEYVALGILGAIGGAAFGAAFDMLGKTGGLCMLAGAGLGMIMPHLEISQIAQKRFQEVNRRLPYAVDLLSLGMSAGLDFPGALRQVVAKSLPDDPLAEEFEYVLHMLNLAHTRKAALSELADRVPTEAVREFVHTVAHAEEKGNPLSEVLVIQAQVSRVRRTTRAEEEAAKAGVKMLLPLAFIFLGLLVLLLAPVMMKLRDQMQTNRSSSNDVVVVHSENRLT</sequence>
<evidence type="ECO:0000256" key="4">
    <source>
        <dbReference type="ARBA" id="ARBA00022989"/>
    </source>
</evidence>
<name>A0A0K1PMN0_9BACT</name>
<keyword evidence="5 6" id="KW-0472">Membrane</keyword>
<dbReference type="AlphaFoldDB" id="A0A0K1PMN0"/>
<dbReference type="Proteomes" id="UP000064967">
    <property type="component" value="Chromosome"/>
</dbReference>
<keyword evidence="4 6" id="KW-1133">Transmembrane helix</keyword>
<evidence type="ECO:0000256" key="3">
    <source>
        <dbReference type="ARBA" id="ARBA00022692"/>
    </source>
</evidence>
<dbReference type="EMBL" id="CP012333">
    <property type="protein sequence ID" value="AKU94767.1"/>
    <property type="molecule type" value="Genomic_DNA"/>
</dbReference>
<dbReference type="PANTHER" id="PTHR35007:SF2">
    <property type="entry name" value="PILUS ASSEMBLE PROTEIN"/>
    <property type="match status" value="1"/>
</dbReference>
<evidence type="ECO:0000256" key="5">
    <source>
        <dbReference type="ARBA" id="ARBA00023136"/>
    </source>
</evidence>
<accession>A0A0K1PMN0</accession>
<proteinExistence type="predicted"/>
<organism evidence="8 9">
    <name type="scientific">Labilithrix luteola</name>
    <dbReference type="NCBI Taxonomy" id="1391654"/>
    <lineage>
        <taxon>Bacteria</taxon>
        <taxon>Pseudomonadati</taxon>
        <taxon>Myxococcota</taxon>
        <taxon>Polyangia</taxon>
        <taxon>Polyangiales</taxon>
        <taxon>Labilitrichaceae</taxon>
        <taxon>Labilithrix</taxon>
    </lineage>
</organism>
<evidence type="ECO:0000259" key="7">
    <source>
        <dbReference type="Pfam" id="PF00482"/>
    </source>
</evidence>
<keyword evidence="2" id="KW-1003">Cell membrane</keyword>
<dbReference type="STRING" id="1391654.AKJ09_01431"/>